<dbReference type="GO" id="GO:0008270">
    <property type="term" value="F:zinc ion binding"/>
    <property type="evidence" value="ECO:0007669"/>
    <property type="project" value="UniProtKB-KW"/>
</dbReference>
<evidence type="ECO:0000256" key="2">
    <source>
        <dbReference type="ARBA" id="ARBA00022723"/>
    </source>
</evidence>
<proteinExistence type="inferred from homology"/>
<feature type="domain" description="Zinc finger ZPR1-type" evidence="5">
    <location>
        <begin position="22"/>
        <end position="187"/>
    </location>
</feature>
<dbReference type="InterPro" id="IPR042451">
    <property type="entry name" value="ZPR1_A/B_dom"/>
</dbReference>
<dbReference type="Gene3D" id="2.60.120.1040">
    <property type="entry name" value="ZPR1, A/B domain"/>
    <property type="match status" value="1"/>
</dbReference>
<evidence type="ECO:0000256" key="4">
    <source>
        <dbReference type="ARBA" id="ARBA00022833"/>
    </source>
</evidence>
<dbReference type="PANTHER" id="PTHR10876:SF0">
    <property type="entry name" value="ZINC FINGER PROTEIN ZPR1"/>
    <property type="match status" value="1"/>
</dbReference>
<dbReference type="PANTHER" id="PTHR10876">
    <property type="entry name" value="ZINC FINGER PROTEIN ZPR1"/>
    <property type="match status" value="1"/>
</dbReference>
<dbReference type="VEuPathDB" id="MicrosporidiaDB:AEWR_041470"/>
<dbReference type="EMBL" id="KC513606">
    <property type="protein sequence ID" value="AGE95297.1"/>
    <property type="molecule type" value="Genomic_DNA"/>
</dbReference>
<dbReference type="OMA" id="TCNIQDN"/>
<keyword evidence="3" id="KW-0863">Zinc-finger</keyword>
<evidence type="ECO:0000259" key="5">
    <source>
        <dbReference type="SMART" id="SM00709"/>
    </source>
</evidence>
<dbReference type="SMART" id="SM00709">
    <property type="entry name" value="Zpr1"/>
    <property type="match status" value="1"/>
</dbReference>
<reference evidence="6" key="1">
    <citation type="journal article" date="2013" name="Eukaryot. Cell">
        <title>Extremely Reduced Levels of Heterozygosity in the Vertebrate Pathogen Encephalitozoon cuniculi.</title>
        <authorList>
            <person name="Selman M."/>
            <person name="Sak B."/>
            <person name="Kvac M."/>
            <person name="Farinelli L."/>
            <person name="Weiss L.M."/>
            <person name="Corradi N."/>
        </authorList>
    </citation>
    <scope>NUCLEOTIDE SEQUENCE</scope>
</reference>
<dbReference type="InterPro" id="IPR040141">
    <property type="entry name" value="ZPR1"/>
</dbReference>
<dbReference type="VEuPathDB" id="MicrosporidiaDB:M970_041470"/>
<organism evidence="6">
    <name type="scientific">Encephalitozoon cuniculi</name>
    <name type="common">Microsporidian parasite</name>
    <dbReference type="NCBI Taxonomy" id="6035"/>
    <lineage>
        <taxon>Eukaryota</taxon>
        <taxon>Fungi</taxon>
        <taxon>Fungi incertae sedis</taxon>
        <taxon>Microsporidia</taxon>
        <taxon>Unikaryonidae</taxon>
        <taxon>Encephalitozoon</taxon>
    </lineage>
</organism>
<evidence type="ECO:0000256" key="3">
    <source>
        <dbReference type="ARBA" id="ARBA00022771"/>
    </source>
</evidence>
<evidence type="ECO:0000256" key="1">
    <source>
        <dbReference type="ARBA" id="ARBA00008354"/>
    </source>
</evidence>
<comment type="similarity">
    <text evidence="1">Belongs to the ZPR1 family.</text>
</comment>
<keyword evidence="2" id="KW-0479">Metal-binding</keyword>
<dbReference type="VEuPathDB" id="MicrosporidiaDB:ECU04_1480"/>
<dbReference type="VEuPathDB" id="MicrosporidiaDB:AEWD_041480"/>
<dbReference type="VEuPathDB" id="MicrosporidiaDB:AEWQ_041470"/>
<keyword evidence="4" id="KW-0862">Zinc</keyword>
<evidence type="ECO:0000313" key="6">
    <source>
        <dbReference type="EMBL" id="AGE95297.1"/>
    </source>
</evidence>
<dbReference type="GO" id="GO:0005634">
    <property type="term" value="C:nucleus"/>
    <property type="evidence" value="ECO:0007669"/>
    <property type="project" value="TreeGrafter"/>
</dbReference>
<dbReference type="AlphaFoldDB" id="M1K7R6"/>
<name>M1K7R6_ENCCN</name>
<accession>M1K7R6</accession>
<protein>
    <submittedName>
        <fullName evidence="6">Zinc finger protein</fullName>
    </submittedName>
</protein>
<dbReference type="InterPro" id="IPR004457">
    <property type="entry name" value="Znf_ZPR1"/>
</dbReference>
<gene>
    <name evidence="6" type="ORF">ECU04_1480</name>
</gene>
<sequence>MPLMKDEGYEKVLKNNINEADMKCASCGWSGKMKIVDLGDVTENVICAFVCEKCGDKSVNFFEKMCDKRGSVRIECNFDSTEDLHREVNLSQLASVEITSENLSFKLSSTYPSIQNVESFLIQGKDQIKNLCGKEDITSGACGKVLGDSSVSKETCEKKLDDIQNLINNPKFKMTINDDFGLSRVAPVGKNVLELRDADVNELNDGKVKHIFKKKTQ</sequence>